<dbReference type="Proteomes" id="UP001603857">
    <property type="component" value="Unassembled WGS sequence"/>
</dbReference>
<feature type="region of interest" description="Disordered" evidence="10">
    <location>
        <begin position="634"/>
        <end position="664"/>
    </location>
</feature>
<dbReference type="PROSITE" id="PS50878">
    <property type="entry name" value="RT_POL"/>
    <property type="match status" value="1"/>
</dbReference>
<dbReference type="GO" id="GO:0005524">
    <property type="term" value="F:ATP binding"/>
    <property type="evidence" value="ECO:0007669"/>
    <property type="project" value="UniProtKB-KW"/>
</dbReference>
<keyword evidence="3" id="KW-0808">Transferase</keyword>
<evidence type="ECO:0000256" key="7">
    <source>
        <dbReference type="ARBA" id="ARBA00051146"/>
    </source>
</evidence>
<dbReference type="SUPFAM" id="SSF53098">
    <property type="entry name" value="Ribonuclease H-like"/>
    <property type="match status" value="1"/>
</dbReference>
<evidence type="ECO:0000256" key="10">
    <source>
        <dbReference type="SAM" id="MobiDB-lite"/>
    </source>
</evidence>
<evidence type="ECO:0000313" key="12">
    <source>
        <dbReference type="EMBL" id="KAL2329004.1"/>
    </source>
</evidence>
<feature type="compositionally biased region" description="Polar residues" evidence="10">
    <location>
        <begin position="499"/>
        <end position="508"/>
    </location>
</feature>
<evidence type="ECO:0000313" key="13">
    <source>
        <dbReference type="Proteomes" id="UP001603857"/>
    </source>
</evidence>
<dbReference type="SUPFAM" id="SSF56672">
    <property type="entry name" value="DNA/RNA polymerases"/>
    <property type="match status" value="1"/>
</dbReference>
<feature type="compositionally biased region" description="Basic and acidic residues" evidence="10">
    <location>
        <begin position="1695"/>
        <end position="1705"/>
    </location>
</feature>
<name>A0ABD1LZP8_9FABA</name>
<dbReference type="Gene3D" id="3.30.70.270">
    <property type="match status" value="2"/>
</dbReference>
<comment type="catalytic activity">
    <reaction evidence="7">
        <text>D-ribulose + ATP = D-ribulose 5-phosphate + ADP + H(+)</text>
        <dbReference type="Rhea" id="RHEA:17601"/>
        <dbReference type="ChEBI" id="CHEBI:15378"/>
        <dbReference type="ChEBI" id="CHEBI:17173"/>
        <dbReference type="ChEBI" id="CHEBI:30616"/>
        <dbReference type="ChEBI" id="CHEBI:58121"/>
        <dbReference type="ChEBI" id="CHEBI:456216"/>
        <dbReference type="EC" id="2.7.1.47"/>
    </reaction>
</comment>
<reference evidence="12 13" key="1">
    <citation type="submission" date="2024-08" db="EMBL/GenBank/DDBJ databases">
        <title>Insights into the chromosomal genome structure of Flemingia macrophylla.</title>
        <authorList>
            <person name="Ding Y."/>
            <person name="Zhao Y."/>
            <person name="Bi W."/>
            <person name="Wu M."/>
            <person name="Zhao G."/>
            <person name="Gong Y."/>
            <person name="Li W."/>
            <person name="Zhang P."/>
        </authorList>
    </citation>
    <scope>NUCLEOTIDE SEQUENCE [LARGE SCALE GENOMIC DNA]</scope>
    <source>
        <strain evidence="12">DYQJB</strain>
        <tissue evidence="12">Leaf</tissue>
    </source>
</reference>
<keyword evidence="13" id="KW-1185">Reference proteome</keyword>
<feature type="compositionally biased region" description="Basic and acidic residues" evidence="10">
    <location>
        <begin position="560"/>
        <end position="570"/>
    </location>
</feature>
<comment type="similarity">
    <text evidence="2">Belongs to the FGGY kinase family.</text>
</comment>
<comment type="cofactor">
    <cofactor evidence="1">
        <name>a divalent metal cation</name>
        <dbReference type="ChEBI" id="CHEBI:60240"/>
    </cofactor>
</comment>
<proteinExistence type="inferred from homology"/>
<dbReference type="GO" id="GO:0019150">
    <property type="term" value="F:D-ribulokinase activity"/>
    <property type="evidence" value="ECO:0007669"/>
    <property type="project" value="UniProtKB-EC"/>
</dbReference>
<accession>A0ABD1LZP8</accession>
<feature type="compositionally biased region" description="Basic and acidic residues" evidence="10">
    <location>
        <begin position="407"/>
        <end position="419"/>
    </location>
</feature>
<evidence type="ECO:0000256" key="3">
    <source>
        <dbReference type="ARBA" id="ARBA00022679"/>
    </source>
</evidence>
<keyword evidence="4" id="KW-0547">Nucleotide-binding</keyword>
<evidence type="ECO:0000256" key="6">
    <source>
        <dbReference type="ARBA" id="ARBA00022840"/>
    </source>
</evidence>
<dbReference type="PANTHER" id="PTHR48475:SF2">
    <property type="entry name" value="RIBONUCLEASE H"/>
    <property type="match status" value="1"/>
</dbReference>
<feature type="region of interest" description="Disordered" evidence="10">
    <location>
        <begin position="383"/>
        <end position="574"/>
    </location>
</feature>
<dbReference type="CDD" id="cd07783">
    <property type="entry name" value="ASKHA_NBD_FGGY_SePSK_AtXK1-like"/>
    <property type="match status" value="1"/>
</dbReference>
<gene>
    <name evidence="12" type="ORF">Fmac_022431</name>
</gene>
<feature type="compositionally biased region" description="Basic residues" evidence="10">
    <location>
        <begin position="387"/>
        <end position="396"/>
    </location>
</feature>
<dbReference type="Gene3D" id="3.30.420.40">
    <property type="match status" value="2"/>
</dbReference>
<feature type="compositionally biased region" description="Low complexity" evidence="10">
    <location>
        <begin position="641"/>
        <end position="654"/>
    </location>
</feature>
<protein>
    <recommendedName>
        <fullName evidence="9">D-ribulose kinase</fullName>
        <ecNumber evidence="8">2.7.1.47</ecNumber>
    </recommendedName>
</protein>
<dbReference type="FunFam" id="3.30.420.40:FF:000180">
    <property type="entry name" value="D-ribulose kinase isoform X1"/>
    <property type="match status" value="1"/>
</dbReference>
<dbReference type="InterPro" id="IPR043128">
    <property type="entry name" value="Rev_trsase/Diguanyl_cyclase"/>
</dbReference>
<feature type="region of interest" description="Disordered" evidence="10">
    <location>
        <begin position="1050"/>
        <end position="1094"/>
    </location>
</feature>
<feature type="compositionally biased region" description="Basic residues" evidence="10">
    <location>
        <begin position="487"/>
        <end position="496"/>
    </location>
</feature>
<dbReference type="SUPFAM" id="SSF53067">
    <property type="entry name" value="Actin-like ATPase domain"/>
    <property type="match status" value="2"/>
</dbReference>
<evidence type="ECO:0000259" key="11">
    <source>
        <dbReference type="PROSITE" id="PS50878"/>
    </source>
</evidence>
<evidence type="ECO:0000256" key="5">
    <source>
        <dbReference type="ARBA" id="ARBA00022777"/>
    </source>
</evidence>
<feature type="compositionally biased region" description="Basic residues" evidence="10">
    <location>
        <begin position="1675"/>
        <end position="1684"/>
    </location>
</feature>
<dbReference type="InterPro" id="IPR036397">
    <property type="entry name" value="RNaseH_sf"/>
</dbReference>
<feature type="compositionally biased region" description="Basic residues" evidence="10">
    <location>
        <begin position="437"/>
        <end position="446"/>
    </location>
</feature>
<dbReference type="PANTHER" id="PTHR48475">
    <property type="entry name" value="RIBONUCLEASE H"/>
    <property type="match status" value="1"/>
</dbReference>
<dbReference type="InterPro" id="IPR002156">
    <property type="entry name" value="RNaseH_domain"/>
</dbReference>
<dbReference type="Pfam" id="PF02782">
    <property type="entry name" value="FGGY_C"/>
    <property type="match status" value="1"/>
</dbReference>
<feature type="compositionally biased region" description="Basic and acidic residues" evidence="10">
    <location>
        <begin position="1067"/>
        <end position="1076"/>
    </location>
</feature>
<dbReference type="InterPro" id="IPR000477">
    <property type="entry name" value="RT_dom"/>
</dbReference>
<dbReference type="InterPro" id="IPR012337">
    <property type="entry name" value="RNaseH-like_sf"/>
</dbReference>
<evidence type="ECO:0000256" key="9">
    <source>
        <dbReference type="ARBA" id="ARBA00072590"/>
    </source>
</evidence>
<dbReference type="InterPro" id="IPR018485">
    <property type="entry name" value="FGGY_C"/>
</dbReference>
<feature type="region of interest" description="Disordered" evidence="10">
    <location>
        <begin position="609"/>
        <end position="628"/>
    </location>
</feature>
<dbReference type="Pfam" id="PF13456">
    <property type="entry name" value="RVT_3"/>
    <property type="match status" value="1"/>
</dbReference>
<dbReference type="InterPro" id="IPR043502">
    <property type="entry name" value="DNA/RNA_pol_sf"/>
</dbReference>
<feature type="compositionally biased region" description="Low complexity" evidence="10">
    <location>
        <begin position="547"/>
        <end position="558"/>
    </location>
</feature>
<dbReference type="Gene3D" id="3.30.420.10">
    <property type="entry name" value="Ribonuclease H-like superfamily/Ribonuclease H"/>
    <property type="match status" value="1"/>
</dbReference>
<dbReference type="InterPro" id="IPR041577">
    <property type="entry name" value="RT_RNaseH_2"/>
</dbReference>
<feature type="region of interest" description="Disordered" evidence="10">
    <location>
        <begin position="804"/>
        <end position="848"/>
    </location>
</feature>
<dbReference type="CDD" id="cd09279">
    <property type="entry name" value="RNase_HI_like"/>
    <property type="match status" value="1"/>
</dbReference>
<sequence>MSMSLGNNKEEVSVGAGERLYLGLDFGTSGARKSGESHDWVRSWKETLFSLLEDVPLDLRKQVVCISMDGTSATTIIVDSNTGEPLWGPYLYNESCPDALPMVKSIAPQNHTVCTGSSTLCKLVSWWNHVGSNKKPALLLHQADWLLWLLHGKLGVTDYNNALKASINKLYHHCFRKDCVICTGTTDSIAAFLAARATQPGKAVTSLGSTLAIKLLSNTRIEDSRFGVYSHRLDDKWLVGGASNTGGAILRQLFTDDQLEKLSEQINPSQPSLLDYYPLPKAGERFPVADPSLAPRLLPRPENDVEYLHGILESIARIEAKAYGLLKELGATQVEEVFTAGGGAKNEKWIKIRERVLGLPVRRANQTEAAYGAALLAIKGDHQNLTRPKHRPRPHVSVRQVLLGHSTGRDPMSRLDRPHSAKAQVETPCLGQTGFTRPKHRPRPHVSARQALLGQSTGRHPMSGPDKPHSAKAQAETPCLGQTSLTRPKHRPRPHVSARQASLGQSTGRDPMSRPDRPHSAKAQAETPCLGHARPVPPPAHEVPVDARASSRAASKRATANHEQDAHEDGDVQGSVVEALRSLQEEMAAMWRAREQEMAEMAHLRHEYEELRRKQQQPPPITSDNASHHTTDAMSISHLDGSGPSRSSRGPSSSHTLTHRHPFSKRIMEAPLLENWQGLPIDKYDGSTDPEEHLNMLLTQVTLLVVFTIQFVTSKPYQKTTLALANLRQGKHESLWTFMDRFGRVAMKIQDIHPAVAMDHLITSLRAGPFVESLCKKSPKDMDDLRRRVEKYMQMEEHAETLVQARAEPSAPTVRERLTGNNKVEPITRSDPRSLLGSRDTSYTPLNGPRAQILDRTLASEILVIPKRALTPPRANTSKSCEGSPSRTDRIQPGRTMLTLVTEVGPGESASLGVPTEVYLVGSSTLSLEVVEVRRRPSIPSITFTDDDFQGLDPDHDDPMVISVEIGNCIIRKTLIDQGSSADILYWQTFKQMEIPEEDLQPYTIDRLFRSGHVTWFGDGVGRSGSPDEVHMSKFQALCLDCDRHVWHRPPNPMSSPVGGQECPSRGSKEEEDGRRASSGSRGRSCQTLANQVHPGNPLHHVARQYLNKACPNDAYPLPNIDRLVDGASGHRIFSFLDAYSDYNQIRMDSWDEDMTAFITDSANYRYRVMPFGLKNAGATYQRLMDKIFARQLGRTLEVYIDDIVVMSESVAKHIQDLEEIFSQLNKYNMRLNPKKCTFGVRGGKFMGFMLTERGIQANPDKCRAVLDMRSPENMKEVKFLSGRLAALSRFLPRLSERFKPMAALLKKSKNFIWTDECEQSFQGIKEVLAAPPVLSKPDPTRPLIIYLAISDRVMTSALTQESEDDPSIIYFVSRTLQDPETRYQQIEKVSLALVHTAHCLRPYFQSHRVIVRTDCPIAKILRKPELVGRMMAWSVELSEFDITFEPIGPIRGQCLTNFVSELHAPEHPTTIWWQISVDGSTNRVASGAGIVLEGPDGIAVEQSLRFGFKASNNQAEYEALIAGLRLAKDLGADRVRCRTDSKVVGKKVDSVTPTWVDEMKAYLESGIAPDGEESTMLRRITPYFVLVMGELYKRGHSTPLLKCLDPSQTEYVMREIHKGICGTHSGGQTMAAKITSLGGLVYPGQPSRVTPRAKPCSAKAQAETPCLGQTGLTRPKHKPRPHVSARQALLGHSTGRDPMSRPDRPYSVIA</sequence>
<feature type="region of interest" description="Disordered" evidence="10">
    <location>
        <begin position="1668"/>
        <end position="1711"/>
    </location>
</feature>
<evidence type="ECO:0000256" key="2">
    <source>
        <dbReference type="ARBA" id="ARBA00009156"/>
    </source>
</evidence>
<evidence type="ECO:0000256" key="8">
    <source>
        <dbReference type="ARBA" id="ARBA00066370"/>
    </source>
</evidence>
<evidence type="ECO:0000256" key="4">
    <source>
        <dbReference type="ARBA" id="ARBA00022741"/>
    </source>
</evidence>
<dbReference type="CDD" id="cd01647">
    <property type="entry name" value="RT_LTR"/>
    <property type="match status" value="1"/>
</dbReference>
<feature type="domain" description="Reverse transcriptase" evidence="11">
    <location>
        <begin position="1042"/>
        <end position="1251"/>
    </location>
</feature>
<dbReference type="Pfam" id="PF00078">
    <property type="entry name" value="RVT_1"/>
    <property type="match status" value="1"/>
</dbReference>
<dbReference type="InterPro" id="IPR043129">
    <property type="entry name" value="ATPase_NBD"/>
</dbReference>
<organism evidence="12 13">
    <name type="scientific">Flemingia macrophylla</name>
    <dbReference type="NCBI Taxonomy" id="520843"/>
    <lineage>
        <taxon>Eukaryota</taxon>
        <taxon>Viridiplantae</taxon>
        <taxon>Streptophyta</taxon>
        <taxon>Embryophyta</taxon>
        <taxon>Tracheophyta</taxon>
        <taxon>Spermatophyta</taxon>
        <taxon>Magnoliopsida</taxon>
        <taxon>eudicotyledons</taxon>
        <taxon>Gunneridae</taxon>
        <taxon>Pentapetalae</taxon>
        <taxon>rosids</taxon>
        <taxon>fabids</taxon>
        <taxon>Fabales</taxon>
        <taxon>Fabaceae</taxon>
        <taxon>Papilionoideae</taxon>
        <taxon>50 kb inversion clade</taxon>
        <taxon>NPAAA clade</taxon>
        <taxon>indigoferoid/millettioid clade</taxon>
        <taxon>Phaseoleae</taxon>
        <taxon>Flemingia</taxon>
    </lineage>
</organism>
<dbReference type="EC" id="2.7.1.47" evidence="8"/>
<keyword evidence="6" id="KW-0067">ATP-binding</keyword>
<dbReference type="Pfam" id="PF17919">
    <property type="entry name" value="RT_RNaseH_2"/>
    <property type="match status" value="1"/>
</dbReference>
<keyword evidence="5" id="KW-0418">Kinase</keyword>
<dbReference type="EMBL" id="JBGMDY010000007">
    <property type="protein sequence ID" value="KAL2329004.1"/>
    <property type="molecule type" value="Genomic_DNA"/>
</dbReference>
<comment type="caution">
    <text evidence="12">The sequence shown here is derived from an EMBL/GenBank/DDBJ whole genome shotgun (WGS) entry which is preliminary data.</text>
</comment>
<evidence type="ECO:0000256" key="1">
    <source>
        <dbReference type="ARBA" id="ARBA00001968"/>
    </source>
</evidence>